<evidence type="ECO:0000259" key="19">
    <source>
        <dbReference type="PROSITE" id="PS50109"/>
    </source>
</evidence>
<evidence type="ECO:0000256" key="18">
    <source>
        <dbReference type="SAM" id="Phobius"/>
    </source>
</evidence>
<evidence type="ECO:0000256" key="1">
    <source>
        <dbReference type="ARBA" id="ARBA00000085"/>
    </source>
</evidence>
<dbReference type="Pfam" id="PF02518">
    <property type="entry name" value="HATPase_c"/>
    <property type="match status" value="1"/>
</dbReference>
<evidence type="ECO:0000256" key="11">
    <source>
        <dbReference type="ARBA" id="ARBA00022840"/>
    </source>
</evidence>
<comment type="caution">
    <text evidence="20">The sequence shown here is derived from an EMBL/GenBank/DDBJ whole genome shotgun (WGS) entry which is preliminary data.</text>
</comment>
<keyword evidence="21" id="KW-1185">Reference proteome</keyword>
<dbReference type="InterPro" id="IPR036097">
    <property type="entry name" value="HisK_dim/P_sf"/>
</dbReference>
<evidence type="ECO:0000256" key="13">
    <source>
        <dbReference type="ARBA" id="ARBA00023012"/>
    </source>
</evidence>
<evidence type="ECO:0000256" key="17">
    <source>
        <dbReference type="SAM" id="Coils"/>
    </source>
</evidence>
<evidence type="ECO:0000256" key="6">
    <source>
        <dbReference type="ARBA" id="ARBA00022553"/>
    </source>
</evidence>
<keyword evidence="17" id="KW-0175">Coiled coil</keyword>
<evidence type="ECO:0000256" key="8">
    <source>
        <dbReference type="ARBA" id="ARBA00022692"/>
    </source>
</evidence>
<dbReference type="PANTHER" id="PTHR43065:SF46">
    <property type="entry name" value="C4-DICARBOXYLATE TRANSPORT SENSOR PROTEIN DCTB"/>
    <property type="match status" value="1"/>
</dbReference>
<accession>A0A6L5Z5S1</accession>
<organism evidence="20 21">
    <name type="scientific">Halovulum marinum</name>
    <dbReference type="NCBI Taxonomy" id="2662447"/>
    <lineage>
        <taxon>Bacteria</taxon>
        <taxon>Pseudomonadati</taxon>
        <taxon>Pseudomonadota</taxon>
        <taxon>Alphaproteobacteria</taxon>
        <taxon>Rhodobacterales</taxon>
        <taxon>Paracoccaceae</taxon>
        <taxon>Halovulum</taxon>
    </lineage>
</organism>
<evidence type="ECO:0000256" key="4">
    <source>
        <dbReference type="ARBA" id="ARBA00022475"/>
    </source>
</evidence>
<dbReference type="PROSITE" id="PS50109">
    <property type="entry name" value="HIS_KIN"/>
    <property type="match status" value="1"/>
</dbReference>
<dbReference type="PRINTS" id="PR00344">
    <property type="entry name" value="BCTRLSENSOR"/>
</dbReference>
<dbReference type="InterPro" id="IPR004358">
    <property type="entry name" value="Sig_transdc_His_kin-like_C"/>
</dbReference>
<sequence>MRIAAGVLLVLSIALMLASNHWLTLRFSESLRAESQLRAALYSGNMVTLLRQQSLVPQLLARDPVLITALQSKDYTNTSQRLIEVAEDINVERILLLDQQGRVVASSERRELGAAMAEQPFFNTALRDQATIFTVTGEDNGGDIRFHYARKVTDGPNAIGVVAVEVDMRIVEMSWRNRNDMVAVTDASDRIVLASRPEWRNNTLTNVLASEPPPSNLRQAFSVQYRDTAEDNPYVFMDGQQLLRTEIKTGFRGWRLTFFATLQEVRTKVIGYLALEGLVLALLMAGLLFLANKQLQQQSRLIAEESDQLRLLNARLSNEIEERQKAERNLEVAEQSLEQASKLAAIGQMSAAVSHELNQPLAAMRTYLAGARLLLQRDRIDEALSSFHRIDDLLERMGKITRQMKSYARKGADTLVEVDIRDAVEGSLSMMAPQLGQTQVEIRKTMPNVPVRVLADPVRLDQIIVNLLRNALEAVTDEEQPMIDLLVVQGRQVSLSVRDNGHGIKDPDALFEPFYTTKKPGEGVGLGLAISAGIAKELGGRLLARNAEPQGAIFELRLPRADARAAQAAE</sequence>
<dbReference type="CDD" id="cd18773">
    <property type="entry name" value="PDC1_HK_sensor"/>
    <property type="match status" value="1"/>
</dbReference>
<proteinExistence type="predicted"/>
<keyword evidence="14 18" id="KW-0472">Membrane</keyword>
<evidence type="ECO:0000256" key="16">
    <source>
        <dbReference type="ARBA" id="ARBA00073143"/>
    </source>
</evidence>
<keyword evidence="12 18" id="KW-1133">Transmembrane helix</keyword>
<comment type="catalytic activity">
    <reaction evidence="1">
        <text>ATP + protein L-histidine = ADP + protein N-phospho-L-histidine.</text>
        <dbReference type="EC" id="2.7.13.3"/>
    </reaction>
</comment>
<dbReference type="Pfam" id="PF00512">
    <property type="entry name" value="HisKA"/>
    <property type="match status" value="1"/>
</dbReference>
<evidence type="ECO:0000256" key="14">
    <source>
        <dbReference type="ARBA" id="ARBA00023136"/>
    </source>
</evidence>
<dbReference type="Gene3D" id="3.30.450.20">
    <property type="entry name" value="PAS domain"/>
    <property type="match status" value="2"/>
</dbReference>
<dbReference type="GO" id="GO:0000155">
    <property type="term" value="F:phosphorelay sensor kinase activity"/>
    <property type="evidence" value="ECO:0007669"/>
    <property type="project" value="InterPro"/>
</dbReference>
<evidence type="ECO:0000256" key="3">
    <source>
        <dbReference type="ARBA" id="ARBA00012438"/>
    </source>
</evidence>
<keyword evidence="11" id="KW-0067">ATP-binding</keyword>
<dbReference type="CDD" id="cd00082">
    <property type="entry name" value="HisKA"/>
    <property type="match status" value="1"/>
</dbReference>
<protein>
    <recommendedName>
        <fullName evidence="16">C4-dicarboxylate transport sensor protein DctB</fullName>
        <ecNumber evidence="3">2.7.13.3</ecNumber>
    </recommendedName>
</protein>
<feature type="domain" description="Histidine kinase" evidence="19">
    <location>
        <begin position="352"/>
        <end position="562"/>
    </location>
</feature>
<evidence type="ECO:0000256" key="2">
    <source>
        <dbReference type="ARBA" id="ARBA00004429"/>
    </source>
</evidence>
<dbReference type="InterPro" id="IPR005467">
    <property type="entry name" value="His_kinase_dom"/>
</dbReference>
<name>A0A6L5Z5S1_9RHOB</name>
<comment type="function">
    <text evidence="15">Member of the two-component regulatory system DctB/DctD involved in the transport of C4-dicarboxylates. DctB functions as a membrane-associated protein kinase that phosphorylates DctD in response to environmental signals.</text>
</comment>
<feature type="transmembrane region" description="Helical" evidence="18">
    <location>
        <begin position="269"/>
        <end position="291"/>
    </location>
</feature>
<dbReference type="GO" id="GO:0005886">
    <property type="term" value="C:plasma membrane"/>
    <property type="evidence" value="ECO:0007669"/>
    <property type="project" value="UniProtKB-SubCell"/>
</dbReference>
<keyword evidence="9" id="KW-0547">Nucleotide-binding</keyword>
<dbReference type="AlphaFoldDB" id="A0A6L5Z5S1"/>
<dbReference type="SMART" id="SM00387">
    <property type="entry name" value="HATPase_c"/>
    <property type="match status" value="1"/>
</dbReference>
<dbReference type="Gene3D" id="1.10.287.130">
    <property type="match status" value="1"/>
</dbReference>
<evidence type="ECO:0000256" key="5">
    <source>
        <dbReference type="ARBA" id="ARBA00022519"/>
    </source>
</evidence>
<dbReference type="InterPro" id="IPR003594">
    <property type="entry name" value="HATPase_dom"/>
</dbReference>
<keyword evidence="6" id="KW-0597">Phosphoprotein</keyword>
<keyword evidence="7" id="KW-0808">Transferase</keyword>
<evidence type="ECO:0000313" key="21">
    <source>
        <dbReference type="Proteomes" id="UP000474957"/>
    </source>
</evidence>
<dbReference type="SUPFAM" id="SSF47384">
    <property type="entry name" value="Homodimeric domain of signal transducing histidine kinase"/>
    <property type="match status" value="1"/>
</dbReference>
<evidence type="ECO:0000256" key="10">
    <source>
        <dbReference type="ARBA" id="ARBA00022777"/>
    </source>
</evidence>
<dbReference type="Proteomes" id="UP000474957">
    <property type="component" value="Unassembled WGS sequence"/>
</dbReference>
<keyword evidence="13" id="KW-0902">Two-component regulatory system</keyword>
<feature type="coiled-coil region" evidence="17">
    <location>
        <begin position="295"/>
        <end position="343"/>
    </location>
</feature>
<dbReference type="InterPro" id="IPR029151">
    <property type="entry name" value="Sensor-like_sf"/>
</dbReference>
<dbReference type="SMART" id="SM00388">
    <property type="entry name" value="HisKA"/>
    <property type="match status" value="1"/>
</dbReference>
<evidence type="ECO:0000256" key="7">
    <source>
        <dbReference type="ARBA" id="ARBA00022679"/>
    </source>
</evidence>
<dbReference type="PIRSF" id="PIRSF036431">
    <property type="entry name" value="STHK_DctB"/>
    <property type="match status" value="1"/>
</dbReference>
<keyword evidence="4" id="KW-1003">Cell membrane</keyword>
<dbReference type="GO" id="GO:0005524">
    <property type="term" value="F:ATP binding"/>
    <property type="evidence" value="ECO:0007669"/>
    <property type="project" value="UniProtKB-KW"/>
</dbReference>
<dbReference type="SUPFAM" id="SSF55874">
    <property type="entry name" value="ATPase domain of HSP90 chaperone/DNA topoisomerase II/histidine kinase"/>
    <property type="match status" value="1"/>
</dbReference>
<keyword evidence="10 20" id="KW-0418">Kinase</keyword>
<dbReference type="EC" id="2.7.13.3" evidence="3"/>
<keyword evidence="8 18" id="KW-0812">Transmembrane</keyword>
<dbReference type="InterPro" id="IPR017055">
    <property type="entry name" value="Sig_transdc_His_kinase_DctB"/>
</dbReference>
<dbReference type="InterPro" id="IPR003661">
    <property type="entry name" value="HisK_dim/P_dom"/>
</dbReference>
<dbReference type="FunFam" id="1.10.287.130:FF:000049">
    <property type="entry name" value="C4-dicarboxylate transport sensor protein DctB"/>
    <property type="match status" value="1"/>
</dbReference>
<comment type="subcellular location">
    <subcellularLocation>
        <location evidence="2">Cell inner membrane</location>
        <topology evidence="2">Multi-pass membrane protein</topology>
    </subcellularLocation>
</comment>
<keyword evidence="5" id="KW-0997">Cell inner membrane</keyword>
<dbReference type="EMBL" id="WIND01000019">
    <property type="protein sequence ID" value="MSU91394.1"/>
    <property type="molecule type" value="Genomic_DNA"/>
</dbReference>
<gene>
    <name evidence="20" type="ORF">GE300_17580</name>
</gene>
<dbReference type="PANTHER" id="PTHR43065">
    <property type="entry name" value="SENSOR HISTIDINE KINASE"/>
    <property type="match status" value="1"/>
</dbReference>
<evidence type="ECO:0000313" key="20">
    <source>
        <dbReference type="EMBL" id="MSU91394.1"/>
    </source>
</evidence>
<dbReference type="Gene3D" id="3.30.565.10">
    <property type="entry name" value="Histidine kinase-like ATPase, C-terminal domain"/>
    <property type="match status" value="1"/>
</dbReference>
<dbReference type="SUPFAM" id="SSF103190">
    <property type="entry name" value="Sensory domain-like"/>
    <property type="match status" value="1"/>
</dbReference>
<evidence type="ECO:0000256" key="9">
    <source>
        <dbReference type="ARBA" id="ARBA00022741"/>
    </source>
</evidence>
<dbReference type="InterPro" id="IPR036890">
    <property type="entry name" value="HATPase_C_sf"/>
</dbReference>
<evidence type="ECO:0000256" key="15">
    <source>
        <dbReference type="ARBA" id="ARBA00059004"/>
    </source>
</evidence>
<reference evidence="20 21" key="1">
    <citation type="submission" date="2019-10" db="EMBL/GenBank/DDBJ databases">
        <title>Cognatihalovulum marinum gen. nov. sp. nov., a new member of the family Rhodobacteraceae isolated from deep seawater of the Northwest Indian Ocean.</title>
        <authorList>
            <person name="Ruan C."/>
            <person name="Wang J."/>
            <person name="Zheng X."/>
            <person name="Song L."/>
            <person name="Zhu Y."/>
            <person name="Huang Y."/>
            <person name="Lu Z."/>
            <person name="Du W."/>
            <person name="Huang L."/>
            <person name="Dai X."/>
        </authorList>
    </citation>
    <scope>NUCLEOTIDE SEQUENCE [LARGE SCALE GENOMIC DNA]</scope>
    <source>
        <strain evidence="20 21">2CG4</strain>
    </source>
</reference>
<evidence type="ECO:0000256" key="12">
    <source>
        <dbReference type="ARBA" id="ARBA00022989"/>
    </source>
</evidence>